<feature type="transmembrane region" description="Helical" evidence="6">
    <location>
        <begin position="107"/>
        <end position="128"/>
    </location>
</feature>
<evidence type="ECO:0000259" key="7">
    <source>
        <dbReference type="PROSITE" id="PS50262"/>
    </source>
</evidence>
<dbReference type="EMBL" id="CALNXK010000013">
    <property type="protein sequence ID" value="CAH3045059.1"/>
    <property type="molecule type" value="Genomic_DNA"/>
</dbReference>
<organism evidence="8 9">
    <name type="scientific">Porites lobata</name>
    <dbReference type="NCBI Taxonomy" id="104759"/>
    <lineage>
        <taxon>Eukaryota</taxon>
        <taxon>Metazoa</taxon>
        <taxon>Cnidaria</taxon>
        <taxon>Anthozoa</taxon>
        <taxon>Hexacorallia</taxon>
        <taxon>Scleractinia</taxon>
        <taxon>Fungiina</taxon>
        <taxon>Poritidae</taxon>
        <taxon>Porites</taxon>
    </lineage>
</organism>
<dbReference type="PANTHER" id="PTHR22750">
    <property type="entry name" value="G-PROTEIN COUPLED RECEPTOR"/>
    <property type="match status" value="1"/>
</dbReference>
<evidence type="ECO:0000313" key="8">
    <source>
        <dbReference type="EMBL" id="CAH3045059.1"/>
    </source>
</evidence>
<evidence type="ECO:0000256" key="6">
    <source>
        <dbReference type="SAM" id="Phobius"/>
    </source>
</evidence>
<dbReference type="InterPro" id="IPR017452">
    <property type="entry name" value="GPCR_Rhodpsn_7TM"/>
</dbReference>
<feature type="transmembrane region" description="Helical" evidence="6">
    <location>
        <begin position="182"/>
        <end position="202"/>
    </location>
</feature>
<feature type="transmembrane region" description="Helical" evidence="6">
    <location>
        <begin position="157"/>
        <end position="176"/>
    </location>
</feature>
<name>A0ABN8N829_9CNID</name>
<feature type="transmembrane region" description="Helical" evidence="6">
    <location>
        <begin position="25"/>
        <end position="55"/>
    </location>
</feature>
<protein>
    <recommendedName>
        <fullName evidence="7">G-protein coupled receptors family 1 profile domain-containing protein</fullName>
    </recommendedName>
</protein>
<dbReference type="InterPro" id="IPR000276">
    <property type="entry name" value="GPCR_Rhodpsn"/>
</dbReference>
<dbReference type="Proteomes" id="UP001159405">
    <property type="component" value="Unassembled WGS sequence"/>
</dbReference>
<dbReference type="CDD" id="cd00637">
    <property type="entry name" value="7tm_classA_rhodopsin-like"/>
    <property type="match status" value="1"/>
</dbReference>
<dbReference type="PRINTS" id="PR00237">
    <property type="entry name" value="GPCRRHODOPSN"/>
</dbReference>
<dbReference type="Pfam" id="PF00001">
    <property type="entry name" value="7tm_1"/>
    <property type="match status" value="1"/>
</dbReference>
<accession>A0ABN8N829</accession>
<keyword evidence="2" id="KW-1003">Cell membrane</keyword>
<evidence type="ECO:0000256" key="3">
    <source>
        <dbReference type="ARBA" id="ARBA00022692"/>
    </source>
</evidence>
<reference evidence="8 9" key="1">
    <citation type="submission" date="2022-05" db="EMBL/GenBank/DDBJ databases">
        <authorList>
            <consortium name="Genoscope - CEA"/>
            <person name="William W."/>
        </authorList>
    </citation>
    <scope>NUCLEOTIDE SEQUENCE [LARGE SCALE GENOMIC DNA]</scope>
</reference>
<dbReference type="Gene3D" id="1.20.1070.10">
    <property type="entry name" value="Rhodopsin 7-helix transmembrane proteins"/>
    <property type="match status" value="1"/>
</dbReference>
<evidence type="ECO:0000256" key="5">
    <source>
        <dbReference type="ARBA" id="ARBA00023136"/>
    </source>
</evidence>
<feature type="transmembrane region" description="Helical" evidence="6">
    <location>
        <begin position="275"/>
        <end position="297"/>
    </location>
</feature>
<sequence>MGENYHQGTCIFVKVMDFSMEETRLVYVSNVITCIFNACFALSAITGNLLVLFAIWKTQLKLYPSNILLSTLAFADLQVGLIVQTSFVGHKLAEISGTGDLACYARFVNISFGYATTAVSLLTLTALTKPYGGIAIERFLALYFHLRYNEVITKKRILITAGVFWVLAFVVTSVYFLQKNVFGAIVITSELASIVITSVSYIKIYKIVRRHEREIDLQRRVWVDPKAQVELNMKKYQRSTFTMVIVFMLSFVCYVPYSGVMVAKLKYGFTAKVKVAIDIFSTVVCINSSLNPLIYCWRIREVKLAVWAVVKRNSAVSPVQNEQSMLTRAPATMHLRNSLKTRNTPHPKKI</sequence>
<evidence type="ECO:0000256" key="2">
    <source>
        <dbReference type="ARBA" id="ARBA00022475"/>
    </source>
</evidence>
<feature type="domain" description="G-protein coupled receptors family 1 profile" evidence="7">
    <location>
        <begin position="47"/>
        <end position="295"/>
    </location>
</feature>
<feature type="transmembrane region" description="Helical" evidence="6">
    <location>
        <begin position="241"/>
        <end position="263"/>
    </location>
</feature>
<evidence type="ECO:0000256" key="1">
    <source>
        <dbReference type="ARBA" id="ARBA00004651"/>
    </source>
</evidence>
<proteinExistence type="predicted"/>
<comment type="subcellular location">
    <subcellularLocation>
        <location evidence="1">Cell membrane</location>
        <topology evidence="1">Multi-pass membrane protein</topology>
    </subcellularLocation>
</comment>
<evidence type="ECO:0000313" key="9">
    <source>
        <dbReference type="Proteomes" id="UP001159405"/>
    </source>
</evidence>
<keyword evidence="3 6" id="KW-0812">Transmembrane</keyword>
<comment type="caution">
    <text evidence="8">The sequence shown here is derived from an EMBL/GenBank/DDBJ whole genome shotgun (WGS) entry which is preliminary data.</text>
</comment>
<keyword evidence="9" id="KW-1185">Reference proteome</keyword>
<gene>
    <name evidence="8" type="ORF">PLOB_00006581</name>
</gene>
<dbReference type="SUPFAM" id="SSF81321">
    <property type="entry name" value="Family A G protein-coupled receptor-like"/>
    <property type="match status" value="1"/>
</dbReference>
<keyword evidence="5 6" id="KW-0472">Membrane</keyword>
<dbReference type="PROSITE" id="PS50262">
    <property type="entry name" value="G_PROTEIN_RECEP_F1_2"/>
    <property type="match status" value="1"/>
</dbReference>
<evidence type="ECO:0000256" key="4">
    <source>
        <dbReference type="ARBA" id="ARBA00022989"/>
    </source>
</evidence>
<keyword evidence="4 6" id="KW-1133">Transmembrane helix</keyword>